<comment type="subcellular location">
    <subcellularLocation>
        <location evidence="1">Mitochondrion inner membrane</location>
        <topology evidence="1">Multi-pass membrane protein</topology>
    </subcellularLocation>
</comment>
<dbReference type="InterPro" id="IPR002067">
    <property type="entry name" value="MCP"/>
</dbReference>
<feature type="repeat" description="Solcar" evidence="12">
    <location>
        <begin position="432"/>
        <end position="522"/>
    </location>
</feature>
<dbReference type="Gene3D" id="1.50.40.10">
    <property type="entry name" value="Mitochondrial carrier domain"/>
    <property type="match status" value="1"/>
</dbReference>
<keyword evidence="4 12" id="KW-0812">Transmembrane</keyword>
<dbReference type="PANTHER" id="PTHR24089">
    <property type="entry name" value="SOLUTE CARRIER FAMILY 25"/>
    <property type="match status" value="1"/>
</dbReference>
<dbReference type="Pfam" id="PF00153">
    <property type="entry name" value="Mito_carr"/>
    <property type="match status" value="3"/>
</dbReference>
<dbReference type="PRINTS" id="PR00926">
    <property type="entry name" value="MITOCARRIER"/>
</dbReference>
<evidence type="ECO:0000256" key="7">
    <source>
        <dbReference type="ARBA" id="ARBA00022792"/>
    </source>
</evidence>
<dbReference type="FunFam" id="1.10.238.10:FF:000028">
    <property type="entry name" value="Putative calcium-binding mitochondrial carrier protein scamc-2"/>
    <property type="match status" value="1"/>
</dbReference>
<protein>
    <submittedName>
        <fullName evidence="17">Calcium-binding mitochondrial carrier protein SCaMC-2-B-like isoform X1</fullName>
    </submittedName>
</protein>
<evidence type="ECO:0000256" key="9">
    <source>
        <dbReference type="ARBA" id="ARBA00022989"/>
    </source>
</evidence>
<feature type="repeat" description="Solcar" evidence="12">
    <location>
        <begin position="241"/>
        <end position="327"/>
    </location>
</feature>
<dbReference type="InterPro" id="IPR011992">
    <property type="entry name" value="EF-hand-dom_pair"/>
</dbReference>
<dbReference type="Pfam" id="PF13202">
    <property type="entry name" value="EF-hand_5"/>
    <property type="match status" value="1"/>
</dbReference>
<dbReference type="InterPro" id="IPR023395">
    <property type="entry name" value="MCP_dom_sf"/>
</dbReference>
<evidence type="ECO:0000256" key="2">
    <source>
        <dbReference type="ARBA" id="ARBA00006375"/>
    </source>
</evidence>
<gene>
    <name evidence="17" type="primary">LOC116955446</name>
</gene>
<keyword evidence="7" id="KW-0999">Mitochondrion inner membrane</keyword>
<evidence type="ECO:0000256" key="4">
    <source>
        <dbReference type="ARBA" id="ARBA00022692"/>
    </source>
</evidence>
<keyword evidence="5" id="KW-0479">Metal-binding</keyword>
<evidence type="ECO:0000256" key="12">
    <source>
        <dbReference type="PROSITE-ProRule" id="PRU00282"/>
    </source>
</evidence>
<dbReference type="GO" id="GO:0005509">
    <property type="term" value="F:calcium ion binding"/>
    <property type="evidence" value="ECO:0007669"/>
    <property type="project" value="InterPro"/>
</dbReference>
<keyword evidence="9" id="KW-1133">Transmembrane helix</keyword>
<evidence type="ECO:0000256" key="3">
    <source>
        <dbReference type="ARBA" id="ARBA00022448"/>
    </source>
</evidence>
<dbReference type="SUPFAM" id="SSF103506">
    <property type="entry name" value="Mitochondrial carrier"/>
    <property type="match status" value="1"/>
</dbReference>
<organism evidence="16 17">
    <name type="scientific">Petromyzon marinus</name>
    <name type="common">Sea lamprey</name>
    <dbReference type="NCBI Taxonomy" id="7757"/>
    <lineage>
        <taxon>Eukaryota</taxon>
        <taxon>Metazoa</taxon>
        <taxon>Chordata</taxon>
        <taxon>Craniata</taxon>
        <taxon>Vertebrata</taxon>
        <taxon>Cyclostomata</taxon>
        <taxon>Hyperoartia</taxon>
        <taxon>Petromyzontiformes</taxon>
        <taxon>Petromyzontidae</taxon>
        <taxon>Petromyzon</taxon>
    </lineage>
</organism>
<dbReference type="SUPFAM" id="SSF47473">
    <property type="entry name" value="EF-hand"/>
    <property type="match status" value="1"/>
</dbReference>
<evidence type="ECO:0000256" key="5">
    <source>
        <dbReference type="ARBA" id="ARBA00022723"/>
    </source>
</evidence>
<evidence type="ECO:0000256" key="1">
    <source>
        <dbReference type="ARBA" id="ARBA00004448"/>
    </source>
</evidence>
<dbReference type="FunFam" id="1.50.40.10:FF:000003">
    <property type="entry name" value="Putative calcium-binding mitochondrial carrier protein scamc-2"/>
    <property type="match status" value="1"/>
</dbReference>
<keyword evidence="10" id="KW-0496">Mitochondrion</keyword>
<dbReference type="PROSITE" id="PS50920">
    <property type="entry name" value="SOLCAR"/>
    <property type="match status" value="3"/>
</dbReference>
<dbReference type="AlphaFoldDB" id="A0AAJ7XFH1"/>
<keyword evidence="8" id="KW-0106">Calcium</keyword>
<dbReference type="InterPro" id="IPR002048">
    <property type="entry name" value="EF_hand_dom"/>
</dbReference>
<evidence type="ECO:0000256" key="6">
    <source>
        <dbReference type="ARBA" id="ARBA00022737"/>
    </source>
</evidence>
<dbReference type="Pfam" id="PF13499">
    <property type="entry name" value="EF-hand_7"/>
    <property type="match status" value="1"/>
</dbReference>
<evidence type="ECO:0000256" key="11">
    <source>
        <dbReference type="ARBA" id="ARBA00023136"/>
    </source>
</evidence>
<evidence type="ECO:0000256" key="14">
    <source>
        <dbReference type="SAM" id="MobiDB-lite"/>
    </source>
</evidence>
<dbReference type="InterPro" id="IPR018108">
    <property type="entry name" value="MCP_transmembrane"/>
</dbReference>
<dbReference type="Gene3D" id="1.10.238.10">
    <property type="entry name" value="EF-hand"/>
    <property type="match status" value="2"/>
</dbReference>
<dbReference type="GO" id="GO:0005743">
    <property type="term" value="C:mitochondrial inner membrane"/>
    <property type="evidence" value="ECO:0007669"/>
    <property type="project" value="UniProtKB-SubCell"/>
</dbReference>
<evidence type="ECO:0000313" key="17">
    <source>
        <dbReference type="RefSeq" id="XP_032832415.1"/>
    </source>
</evidence>
<keyword evidence="16" id="KW-1185">Reference proteome</keyword>
<comment type="similarity">
    <text evidence="2 13">Belongs to the mitochondrial carrier (TC 2.A.29) family.</text>
</comment>
<feature type="domain" description="EF-hand" evidence="15">
    <location>
        <begin position="135"/>
        <end position="170"/>
    </location>
</feature>
<dbReference type="CDD" id="cd00051">
    <property type="entry name" value="EFh"/>
    <property type="match status" value="1"/>
</dbReference>
<dbReference type="SMART" id="SM00054">
    <property type="entry name" value="EFh"/>
    <property type="match status" value="2"/>
</dbReference>
<feature type="repeat" description="Solcar" evidence="12">
    <location>
        <begin position="335"/>
        <end position="420"/>
    </location>
</feature>
<keyword evidence="3 13" id="KW-0813">Transport</keyword>
<feature type="region of interest" description="Disordered" evidence="14">
    <location>
        <begin position="1"/>
        <end position="29"/>
    </location>
</feature>
<evidence type="ECO:0000259" key="15">
    <source>
        <dbReference type="PROSITE" id="PS50222"/>
    </source>
</evidence>
<dbReference type="PROSITE" id="PS50222">
    <property type="entry name" value="EF_HAND_2"/>
    <property type="match status" value="1"/>
</dbReference>
<evidence type="ECO:0000256" key="8">
    <source>
        <dbReference type="ARBA" id="ARBA00022837"/>
    </source>
</evidence>
<dbReference type="RefSeq" id="XP_032832415.1">
    <property type="nucleotide sequence ID" value="XM_032976524.1"/>
</dbReference>
<dbReference type="Proteomes" id="UP001318040">
    <property type="component" value="Chromosome 59"/>
</dbReference>
<evidence type="ECO:0000256" key="13">
    <source>
        <dbReference type="RuleBase" id="RU000488"/>
    </source>
</evidence>
<reference evidence="17" key="1">
    <citation type="submission" date="2025-08" db="UniProtKB">
        <authorList>
            <consortium name="RefSeq"/>
        </authorList>
    </citation>
    <scope>IDENTIFICATION</scope>
    <source>
        <tissue evidence="17">Sperm</tissue>
    </source>
</reference>
<accession>A0AAJ7XFH1</accession>
<name>A0AAJ7XFH1_PETMA</name>
<dbReference type="GO" id="GO:0055085">
    <property type="term" value="P:transmembrane transport"/>
    <property type="evidence" value="ECO:0007669"/>
    <property type="project" value="InterPro"/>
</dbReference>
<sequence length="528" mass="58764">MQSASQTAEEKKNPGRRFSTPYASACPRRPLRAPGLLAATSPALRLRSRSTRQPRGAMLCLCLYLPVPDADSWEYEFFEADGLPENLRTVLRLALFVPSREIAKYFLWRQQILKAGDKNKDGLLDFDEFVRYLKDHEKKLKLAFKSLDKKNDGRIDASELVQSLETLGVRITLEQAEKILGSMDRDGTMMVGWDEWRDYHLLHPACNIKEIIGYWKHSTILDVGESLSVPDEFTEEERLTGMWWRQLVAGGGAGAVSRTCTAPLDRLKVIMQVKASRSNSISMVSGMRHMLREGGVRSLWRGNLVNALKIAPESAIKFMAYEQIKKLIGSQQETLGIQERLVAGSLAGATAQTIIYPLEVIKTRLTLGKTGQYHGMVNCAKKVFRREGMLAFYKGYVPNMLGIIPYAGIDLAVYETLKNAWLQRHQSESADPGVLVLLCCGTVSCTCGQLASYPLALVRTRMQAAASMASVGDAPVTMVGLFRSIVRQEGLLGLYRGLAPNYMKVIPAVSISYVVYENLKQALGVTSR</sequence>
<proteinExistence type="inferred from homology"/>
<dbReference type="InterPro" id="IPR002167">
    <property type="entry name" value="GDC-like"/>
</dbReference>
<dbReference type="PRINTS" id="PR00928">
    <property type="entry name" value="GRAVESDC"/>
</dbReference>
<evidence type="ECO:0000256" key="10">
    <source>
        <dbReference type="ARBA" id="ARBA00023128"/>
    </source>
</evidence>
<dbReference type="KEGG" id="pmrn:116955446"/>
<keyword evidence="11 12" id="KW-0472">Membrane</keyword>
<keyword evidence="6" id="KW-0677">Repeat</keyword>
<evidence type="ECO:0000313" key="16">
    <source>
        <dbReference type="Proteomes" id="UP001318040"/>
    </source>
</evidence>